<evidence type="ECO:0008006" key="7">
    <source>
        <dbReference type="Google" id="ProtNLM"/>
    </source>
</evidence>
<dbReference type="Pfam" id="PF21365">
    <property type="entry name" value="Glyco_hydro_31_3rd"/>
    <property type="match status" value="1"/>
</dbReference>
<dbReference type="SUPFAM" id="SSF51011">
    <property type="entry name" value="Glycosyl hydrolase domain"/>
    <property type="match status" value="1"/>
</dbReference>
<dbReference type="EMBL" id="CP045725">
    <property type="protein sequence ID" value="QGF22955.1"/>
    <property type="molecule type" value="Genomic_DNA"/>
</dbReference>
<dbReference type="Gene3D" id="2.60.40.1180">
    <property type="entry name" value="Golgi alpha-mannosidase II"/>
    <property type="match status" value="1"/>
</dbReference>
<dbReference type="AlphaFoldDB" id="A0A5Q2FE03"/>
<dbReference type="SUPFAM" id="SSF51445">
    <property type="entry name" value="(Trans)glycosidases"/>
    <property type="match status" value="1"/>
</dbReference>
<dbReference type="GO" id="GO:0005975">
    <property type="term" value="P:carbohydrate metabolic process"/>
    <property type="evidence" value="ECO:0007669"/>
    <property type="project" value="InterPro"/>
</dbReference>
<feature type="domain" description="Glycoside hydrolase family 31 TIM barrel" evidence="3">
    <location>
        <begin position="339"/>
        <end position="593"/>
    </location>
</feature>
<sequence>MRVDRRSALALGGGVVAVGALTAAGISLRSPYAAPSVLPSGTWHAGSAAGTYDLGGHQVELGSRFRVLRAGVPVWWARTGVLAAGRGALDWTDVHGHFSDHRRLDRWWSDVRCEAAEVVAAGTLRMSGRFAAVQGEEKSWALTLVSHDDVLEIDLTVPGADVVMLRGDLAADEPVRGLGAQFCPTDLRGRYVVLAAREQGVGRGKEPLTAIVEATKGAGGSPTTTYAPMPALVTDRLRALDWDEDQVAEVDLRNDRVDVAVWTDRVTARWRTAAAPHDLVRTPHDPLPQWTTSGAIIAMQGGTAEVRRKLAALEGAAISGVWIQDWVGERTTSFGDRLWWTWELDRRRYPDWEQLVGELAARGIQVLTYINPFLVEAGEKPGGVRRDLYHEALQQGFLVGHPDGGPYVLDQDGFSAVMVDLTNPDASDWFGQVIEAMPRTGGWMADFGESLPFDAVLHDGDPRTLHNRWPVLWEELCASVRGSDEFVFHRSAWRGTRAPHWAGDQLTSWDAHDGMASALLGILAGGLSGLPVIHGDVGGYTALPQPVIRTTRNAELLLRWSEWYVWSPVLRTHEGNRPAENAQVWDPDVTPAFVQQTKVFAELAAYRAQVVADELPSMRHCCLEVPGTTAARRDDQYFFGPSFLVAPVMEPGATSREVTLPPGRWVLVWTGEEYTGDQVVRIRSLIGQPPVLHRAEDTAAAEISRRIRAL</sequence>
<dbReference type="PANTHER" id="PTHR46959">
    <property type="entry name" value="SULFOQUINOVOSIDASE"/>
    <property type="match status" value="1"/>
</dbReference>
<keyword evidence="2" id="KW-0378">Hydrolase</keyword>
<dbReference type="KEGG" id="rain:Rai3103_03935"/>
<gene>
    <name evidence="5" type="ORF">Rai3103_03935</name>
</gene>
<dbReference type="GO" id="GO:0004553">
    <property type="term" value="F:hydrolase activity, hydrolyzing O-glycosyl compounds"/>
    <property type="evidence" value="ECO:0007669"/>
    <property type="project" value="InterPro"/>
</dbReference>
<dbReference type="CDD" id="cd14752">
    <property type="entry name" value="GH31_N"/>
    <property type="match status" value="1"/>
</dbReference>
<proteinExistence type="inferred from homology"/>
<evidence type="ECO:0000313" key="5">
    <source>
        <dbReference type="EMBL" id="QGF22955.1"/>
    </source>
</evidence>
<evidence type="ECO:0000256" key="2">
    <source>
        <dbReference type="RuleBase" id="RU361185"/>
    </source>
</evidence>
<name>A0A5Q2FE03_9ACTN</name>
<keyword evidence="2" id="KW-0326">Glycosidase</keyword>
<dbReference type="RefSeq" id="WP_153571482.1">
    <property type="nucleotide sequence ID" value="NZ_CP045725.1"/>
</dbReference>
<dbReference type="InterPro" id="IPR017853">
    <property type="entry name" value="GH"/>
</dbReference>
<protein>
    <recommendedName>
        <fullName evidence="7">Alpha-glucosidase</fullName>
    </recommendedName>
</protein>
<accession>A0A5Q2FE03</accession>
<dbReference type="InterPro" id="IPR052990">
    <property type="entry name" value="Sulfoquinovosidase_GH31"/>
</dbReference>
<dbReference type="Pfam" id="PF01055">
    <property type="entry name" value="Glyco_hydro_31_2nd"/>
    <property type="match status" value="1"/>
</dbReference>
<evidence type="ECO:0000259" key="4">
    <source>
        <dbReference type="Pfam" id="PF21365"/>
    </source>
</evidence>
<dbReference type="PANTHER" id="PTHR46959:SF2">
    <property type="entry name" value="SULFOQUINOVOSIDASE"/>
    <property type="match status" value="1"/>
</dbReference>
<dbReference type="InterPro" id="IPR000322">
    <property type="entry name" value="Glyco_hydro_31_TIM"/>
</dbReference>
<comment type="similarity">
    <text evidence="1 2">Belongs to the glycosyl hydrolase 31 family.</text>
</comment>
<keyword evidence="6" id="KW-1185">Reference proteome</keyword>
<dbReference type="InterPro" id="IPR048395">
    <property type="entry name" value="Glyco_hydro_31_C"/>
</dbReference>
<evidence type="ECO:0000259" key="3">
    <source>
        <dbReference type="Pfam" id="PF01055"/>
    </source>
</evidence>
<dbReference type="Gene3D" id="3.20.20.80">
    <property type="entry name" value="Glycosidases"/>
    <property type="match status" value="1"/>
</dbReference>
<evidence type="ECO:0000313" key="6">
    <source>
        <dbReference type="Proteomes" id="UP000386847"/>
    </source>
</evidence>
<dbReference type="InterPro" id="IPR013780">
    <property type="entry name" value="Glyco_hydro_b"/>
</dbReference>
<evidence type="ECO:0000256" key="1">
    <source>
        <dbReference type="ARBA" id="ARBA00007806"/>
    </source>
</evidence>
<dbReference type="Gene3D" id="2.60.40.1760">
    <property type="entry name" value="glycosyl hydrolase (family 31)"/>
    <property type="match status" value="1"/>
</dbReference>
<feature type="domain" description="Glycosyl hydrolase family 31 C-terminal" evidence="4">
    <location>
        <begin position="615"/>
        <end position="695"/>
    </location>
</feature>
<organism evidence="5 6">
    <name type="scientific">Raineyella fluvialis</name>
    <dbReference type="NCBI Taxonomy" id="2662261"/>
    <lineage>
        <taxon>Bacteria</taxon>
        <taxon>Bacillati</taxon>
        <taxon>Actinomycetota</taxon>
        <taxon>Actinomycetes</taxon>
        <taxon>Propionibacteriales</taxon>
        <taxon>Propionibacteriaceae</taxon>
        <taxon>Raineyella</taxon>
    </lineage>
</organism>
<reference evidence="5 6" key="1">
    <citation type="submission" date="2019-10" db="EMBL/GenBank/DDBJ databases">
        <title>Genomic analysis of Raineyella sp. CBA3103.</title>
        <authorList>
            <person name="Roh S.W."/>
        </authorList>
    </citation>
    <scope>NUCLEOTIDE SEQUENCE [LARGE SCALE GENOMIC DNA]</scope>
    <source>
        <strain evidence="5 6">CBA3103</strain>
    </source>
</reference>
<dbReference type="Proteomes" id="UP000386847">
    <property type="component" value="Chromosome"/>
</dbReference>